<dbReference type="Pfam" id="PF03949">
    <property type="entry name" value="Malic_M"/>
    <property type="match status" value="1"/>
</dbReference>
<dbReference type="InterPro" id="IPR036291">
    <property type="entry name" value="NAD(P)-bd_dom_sf"/>
</dbReference>
<reference evidence="2" key="1">
    <citation type="submission" date="2016-06" db="UniProtKB">
        <authorList>
            <consortium name="WormBaseParasite"/>
        </authorList>
    </citation>
    <scope>IDENTIFICATION</scope>
</reference>
<accession>A0A183E1A4</accession>
<dbReference type="PANTHER" id="PTHR23406">
    <property type="entry name" value="MALIC ENZYME-RELATED"/>
    <property type="match status" value="1"/>
</dbReference>
<organism evidence="2">
    <name type="scientific">Gongylonema pulchrum</name>
    <dbReference type="NCBI Taxonomy" id="637853"/>
    <lineage>
        <taxon>Eukaryota</taxon>
        <taxon>Metazoa</taxon>
        <taxon>Ecdysozoa</taxon>
        <taxon>Nematoda</taxon>
        <taxon>Chromadorea</taxon>
        <taxon>Rhabditida</taxon>
        <taxon>Spirurina</taxon>
        <taxon>Spiruromorpha</taxon>
        <taxon>Spiruroidea</taxon>
        <taxon>Gongylonematidae</taxon>
        <taxon>Gongylonema</taxon>
    </lineage>
</organism>
<sequence>LYFCQVTKFQVIKEVKPTVLIGTSTSGGSFNEDGRVLFASGSPFPNVEYNGKVYKPGQGNNSYVFPGIGLGAVIFKIRHIDEEMFLIAAKEVAKCVTKEDIYVKRLYPSMSRLREISVKIALAMGEYAYKMYQTTYDEMVGYTYDWPEHDMVQGYPVPNEPINVDD</sequence>
<dbReference type="SUPFAM" id="SSF51735">
    <property type="entry name" value="NAD(P)-binding Rossmann-fold domains"/>
    <property type="match status" value="1"/>
</dbReference>
<dbReference type="InterPro" id="IPR012302">
    <property type="entry name" value="Malic_NAD-bd"/>
</dbReference>
<dbReference type="SMART" id="SM00919">
    <property type="entry name" value="Malic_M"/>
    <property type="match status" value="1"/>
</dbReference>
<dbReference type="Gene3D" id="3.40.50.720">
    <property type="entry name" value="NAD(P)-binding Rossmann-like Domain"/>
    <property type="match status" value="1"/>
</dbReference>
<dbReference type="GO" id="GO:0006108">
    <property type="term" value="P:malate metabolic process"/>
    <property type="evidence" value="ECO:0007669"/>
    <property type="project" value="TreeGrafter"/>
</dbReference>
<protein>
    <submittedName>
        <fullName evidence="2">Malic_M domain-containing protein</fullName>
    </submittedName>
</protein>
<dbReference type="WBParaSite" id="GPUH_0001476401-mRNA-1">
    <property type="protein sequence ID" value="GPUH_0001476401-mRNA-1"/>
    <property type="gene ID" value="GPUH_0001476401"/>
</dbReference>
<dbReference type="AlphaFoldDB" id="A0A183E1A4"/>
<dbReference type="PANTHER" id="PTHR23406:SF90">
    <property type="entry name" value="MALIC ENZYME-RELATED"/>
    <property type="match status" value="1"/>
</dbReference>
<evidence type="ECO:0000259" key="1">
    <source>
        <dbReference type="SMART" id="SM00919"/>
    </source>
</evidence>
<name>A0A183E1A4_9BILA</name>
<dbReference type="GO" id="GO:0004473">
    <property type="term" value="F:malate dehydrogenase (decarboxylating) (NADP+) activity"/>
    <property type="evidence" value="ECO:0007669"/>
    <property type="project" value="TreeGrafter"/>
</dbReference>
<evidence type="ECO:0000313" key="2">
    <source>
        <dbReference type="WBParaSite" id="GPUH_0001476401-mRNA-1"/>
    </source>
</evidence>
<proteinExistence type="predicted"/>
<dbReference type="GO" id="GO:0051287">
    <property type="term" value="F:NAD binding"/>
    <property type="evidence" value="ECO:0007669"/>
    <property type="project" value="InterPro"/>
</dbReference>
<feature type="domain" description="Malic enzyme NAD-binding" evidence="1">
    <location>
        <begin position="3"/>
        <end position="129"/>
    </location>
</feature>